<organism evidence="1">
    <name type="scientific">viral metagenome</name>
    <dbReference type="NCBI Taxonomy" id="1070528"/>
    <lineage>
        <taxon>unclassified sequences</taxon>
        <taxon>metagenomes</taxon>
        <taxon>organismal metagenomes</taxon>
    </lineage>
</organism>
<protein>
    <submittedName>
        <fullName evidence="1">Uncharacterized protein</fullName>
    </submittedName>
</protein>
<name>A0A6C0CNR7_9ZZZZ</name>
<dbReference type="AlphaFoldDB" id="A0A6C0CNR7"/>
<dbReference type="EMBL" id="MN739460">
    <property type="protein sequence ID" value="QHT05867.1"/>
    <property type="molecule type" value="Genomic_DNA"/>
</dbReference>
<accession>A0A6C0CNR7</accession>
<reference evidence="1" key="1">
    <citation type="journal article" date="2020" name="Nature">
        <title>Giant virus diversity and host interactions through global metagenomics.</title>
        <authorList>
            <person name="Schulz F."/>
            <person name="Roux S."/>
            <person name="Paez-Espino D."/>
            <person name="Jungbluth S."/>
            <person name="Walsh D.A."/>
            <person name="Denef V.J."/>
            <person name="McMahon K.D."/>
            <person name="Konstantinidis K.T."/>
            <person name="Eloe-Fadrosh E.A."/>
            <person name="Kyrpides N.C."/>
            <person name="Woyke T."/>
        </authorList>
    </citation>
    <scope>NUCLEOTIDE SEQUENCE</scope>
    <source>
        <strain evidence="1">GVMAG-M-3300021425-14</strain>
    </source>
</reference>
<proteinExistence type="predicted"/>
<sequence>MSENTTSREEEIIKLVQRQTNYDEETVKEKLKEHNNNYINVIKEYVIGTTKKTEVKEEIKKSVNQQIFGEIRGFMDDVNKNFERRKVLAKRQLYYQQAAMAAMNEKQKKQNAILNRKNETIQQNKNDPTPFEKPTFENVLPQKLPDGTLSMEDISNNNIPQIYKEKNQVVSMIKHPPNKFSKSL</sequence>
<evidence type="ECO:0000313" key="1">
    <source>
        <dbReference type="EMBL" id="QHT05867.1"/>
    </source>
</evidence>